<name>A0A9N9BED6_9GLOM</name>
<feature type="transmembrane region" description="Helical" evidence="1">
    <location>
        <begin position="69"/>
        <end position="91"/>
    </location>
</feature>
<dbReference type="AlphaFoldDB" id="A0A9N9BED6"/>
<accession>A0A9N9BED6</accession>
<dbReference type="OrthoDB" id="3251871at2759"/>
<gene>
    <name evidence="2" type="ORF">CPELLU_LOCUS5405</name>
</gene>
<comment type="caution">
    <text evidence="2">The sequence shown here is derived from an EMBL/GenBank/DDBJ whole genome shotgun (WGS) entry which is preliminary data.</text>
</comment>
<keyword evidence="1" id="KW-0472">Membrane</keyword>
<proteinExistence type="predicted"/>
<evidence type="ECO:0000313" key="3">
    <source>
        <dbReference type="Proteomes" id="UP000789759"/>
    </source>
</evidence>
<feature type="transmembrane region" description="Helical" evidence="1">
    <location>
        <begin position="40"/>
        <end position="63"/>
    </location>
</feature>
<dbReference type="EMBL" id="CAJVQA010003070">
    <property type="protein sequence ID" value="CAG8565487.1"/>
    <property type="molecule type" value="Genomic_DNA"/>
</dbReference>
<reference evidence="2" key="1">
    <citation type="submission" date="2021-06" db="EMBL/GenBank/DDBJ databases">
        <authorList>
            <person name="Kallberg Y."/>
            <person name="Tangrot J."/>
            <person name="Rosling A."/>
        </authorList>
    </citation>
    <scope>NUCLEOTIDE SEQUENCE</scope>
    <source>
        <strain evidence="2">FL966</strain>
    </source>
</reference>
<dbReference type="Proteomes" id="UP000789759">
    <property type="component" value="Unassembled WGS sequence"/>
</dbReference>
<keyword evidence="3" id="KW-1185">Reference proteome</keyword>
<evidence type="ECO:0000256" key="1">
    <source>
        <dbReference type="SAM" id="Phobius"/>
    </source>
</evidence>
<protein>
    <submittedName>
        <fullName evidence="2">12219_t:CDS:1</fullName>
    </submittedName>
</protein>
<keyword evidence="1" id="KW-1133">Transmembrane helix</keyword>
<evidence type="ECO:0000313" key="2">
    <source>
        <dbReference type="EMBL" id="CAG8565487.1"/>
    </source>
</evidence>
<keyword evidence="1" id="KW-0812">Transmembrane</keyword>
<sequence length="358" mass="40893">MVVIKLKSIKKKVNSTPTSQLTNNFLLVNKAVTFSVVRRVVWYPVVPFVSQFFYSFTQTYAYVNHKFSYTLLLFSFLGASLQGLLNALAFSQDTAVIHAFMATKLRWWIYIVNSYESQYPHLSHNKAITYEFSTLGKSIAESKTLNYNKADSIKKNIINQDINNIINNDNKNNPINNGVINTNNNNLALQPSFLEWLKYMLLIKLFSAPEDSPRLISPKLLLKIDSPAENMQMHRSIQEIIHDNQNNEIIHNDKDNYLIHPEPIHSKQASPLDVSSNCLNQETSFNLLIGSSNQNNISNVNNKRVANRTIDEEEEQIDAIVVNPEQTKNVTEASLKRISSDTDLSQEIEISMQIVKRL</sequence>
<organism evidence="2 3">
    <name type="scientific">Cetraspora pellucida</name>
    <dbReference type="NCBI Taxonomy" id="1433469"/>
    <lineage>
        <taxon>Eukaryota</taxon>
        <taxon>Fungi</taxon>
        <taxon>Fungi incertae sedis</taxon>
        <taxon>Mucoromycota</taxon>
        <taxon>Glomeromycotina</taxon>
        <taxon>Glomeromycetes</taxon>
        <taxon>Diversisporales</taxon>
        <taxon>Gigasporaceae</taxon>
        <taxon>Cetraspora</taxon>
    </lineage>
</organism>